<organism evidence="1 2">
    <name type="scientific">Cyphomyrmex costatus</name>
    <dbReference type="NCBI Taxonomy" id="456900"/>
    <lineage>
        <taxon>Eukaryota</taxon>
        <taxon>Metazoa</taxon>
        <taxon>Ecdysozoa</taxon>
        <taxon>Arthropoda</taxon>
        <taxon>Hexapoda</taxon>
        <taxon>Insecta</taxon>
        <taxon>Pterygota</taxon>
        <taxon>Neoptera</taxon>
        <taxon>Endopterygota</taxon>
        <taxon>Hymenoptera</taxon>
        <taxon>Apocrita</taxon>
        <taxon>Aculeata</taxon>
        <taxon>Formicoidea</taxon>
        <taxon>Formicidae</taxon>
        <taxon>Myrmicinae</taxon>
        <taxon>Cyphomyrmex</taxon>
    </lineage>
</organism>
<gene>
    <name evidence="1" type="ORF">ALC62_01835</name>
</gene>
<reference evidence="1 2" key="1">
    <citation type="submission" date="2016-03" db="EMBL/GenBank/DDBJ databases">
        <title>Cyphomyrmex costatus WGS genome.</title>
        <authorList>
            <person name="Nygaard S."/>
            <person name="Hu H."/>
            <person name="Boomsma J."/>
            <person name="Zhang G."/>
        </authorList>
    </citation>
    <scope>NUCLEOTIDE SEQUENCE [LARGE SCALE GENOMIC DNA]</scope>
    <source>
        <strain evidence="1">MS0001</strain>
        <tissue evidence="1">Whole body</tissue>
    </source>
</reference>
<evidence type="ECO:0000313" key="1">
    <source>
        <dbReference type="EMBL" id="KYN07169.1"/>
    </source>
</evidence>
<name>A0A151INX3_9HYME</name>
<accession>A0A151INX3</accession>
<keyword evidence="2" id="KW-1185">Reference proteome</keyword>
<protein>
    <submittedName>
        <fullName evidence="1">Uncharacterized protein</fullName>
    </submittedName>
</protein>
<dbReference type="EMBL" id="KQ976899">
    <property type="protein sequence ID" value="KYN07169.1"/>
    <property type="molecule type" value="Genomic_DNA"/>
</dbReference>
<evidence type="ECO:0000313" key="2">
    <source>
        <dbReference type="Proteomes" id="UP000078542"/>
    </source>
</evidence>
<proteinExistence type="predicted"/>
<dbReference type="AlphaFoldDB" id="A0A151INX3"/>
<sequence>MKDLKEAVISLVPHNRRGRTFPSIFQVATQLDKIARRAITRDTPSINMLDEEIMARDIVADMMASLKMILSKQTHLKTNQKDSSRRMMQRFDTTMSDNDEQNNYDMVMRDGRAENEDKRRCPNDLGRRGLRGEGEWAEGKLRDSSELFRSIVTLITGDRLQGSNPSIDKRWGIKVPPPISCSRAKNGRTSEFDCDFGSSLFHHDRWIARWARGVSLELSYLCNCGS</sequence>
<dbReference type="Proteomes" id="UP000078542">
    <property type="component" value="Unassembled WGS sequence"/>
</dbReference>